<keyword evidence="4" id="KW-1185">Reference proteome</keyword>
<dbReference type="Gene3D" id="3.40.50.300">
    <property type="entry name" value="P-loop containing nucleotide triphosphate hydrolases"/>
    <property type="match status" value="1"/>
</dbReference>
<keyword evidence="2" id="KW-0472">Membrane</keyword>
<proteinExistence type="predicted"/>
<comment type="caution">
    <text evidence="3">The sequence shown here is derived from an EMBL/GenBank/DDBJ whole genome shotgun (WGS) entry which is preliminary data.</text>
</comment>
<dbReference type="InterPro" id="IPR027417">
    <property type="entry name" value="P-loop_NTPase"/>
</dbReference>
<protein>
    <submittedName>
        <fullName evidence="3">Uncharacterized protein</fullName>
    </submittedName>
</protein>
<keyword evidence="2" id="KW-1133">Transmembrane helix</keyword>
<dbReference type="Proteomes" id="UP000076796">
    <property type="component" value="Unassembled WGS sequence"/>
</dbReference>
<feature type="compositionally biased region" description="Basic and acidic residues" evidence="1">
    <location>
        <begin position="174"/>
        <end position="193"/>
    </location>
</feature>
<dbReference type="AlphaFoldDB" id="A0A163GNC2"/>
<dbReference type="SUPFAM" id="SSF52540">
    <property type="entry name" value="P-loop containing nucleoside triphosphate hydrolases"/>
    <property type="match status" value="1"/>
</dbReference>
<sequence length="478" mass="54710">MTPSDTRRIIIATQNTDFGSKLKKFIESKGFKVIESVVVAEHLIETIEEAYENDEPVFGLIVITDLAYKLNDKRLEYLSDVLLSIRTRHSEIRTVVLSNESEGHPLLAELVNMGIYNIFVRSATNSTISIVDIMNCFEKSKEFAEVAKYREYSKDIAWRKIDNGGNEISVKTERRTISTNKKERGLKGEDQEKSGVNQNDEIVEHITSTKDDRKVERPLIIDDSIEDFTLPFPTVKEKIIIRNRVFGSVVIAVLGAQIRTGTTHSAISLSYFLSRKGNKVAIVECNESSDFKYVELAYEGIKDISRTLNTKKFDIDGVDFYKSDNTDLNLISLLSSEYNFVVLDLGGYEETSYFEEFLRSDIQIVVACGSEWKQRHLKEFLSATDSFDHQTKWNIVIPLIDAQTRSDIESDLSREKVFALPYHPDPFRKNDISDEMFEQILSLAPVSLSKNRNRKHLKYGFVISLLIVIFIAFLFLRN</sequence>
<organism evidence="3 4">
    <name type="scientific">Paenibacillus glucanolyticus</name>
    <dbReference type="NCBI Taxonomy" id="59843"/>
    <lineage>
        <taxon>Bacteria</taxon>
        <taxon>Bacillati</taxon>
        <taxon>Bacillota</taxon>
        <taxon>Bacilli</taxon>
        <taxon>Bacillales</taxon>
        <taxon>Paenibacillaceae</taxon>
        <taxon>Paenibacillus</taxon>
    </lineage>
</organism>
<evidence type="ECO:0000256" key="1">
    <source>
        <dbReference type="SAM" id="MobiDB-lite"/>
    </source>
</evidence>
<gene>
    <name evidence="3" type="ORF">AWU65_03490</name>
</gene>
<dbReference type="EMBL" id="LWMH01000001">
    <property type="protein sequence ID" value="KZS45058.1"/>
    <property type="molecule type" value="Genomic_DNA"/>
</dbReference>
<dbReference type="OrthoDB" id="2560085at2"/>
<feature type="region of interest" description="Disordered" evidence="1">
    <location>
        <begin position="174"/>
        <end position="194"/>
    </location>
</feature>
<accession>A0A163GNC2</accession>
<evidence type="ECO:0000256" key="2">
    <source>
        <dbReference type="SAM" id="Phobius"/>
    </source>
</evidence>
<name>A0A163GNC2_9BACL</name>
<keyword evidence="2" id="KW-0812">Transmembrane</keyword>
<evidence type="ECO:0000313" key="4">
    <source>
        <dbReference type="Proteomes" id="UP000076796"/>
    </source>
</evidence>
<dbReference type="RefSeq" id="WP_063477563.1">
    <property type="nucleotide sequence ID" value="NZ_JBCMWP010000019.1"/>
</dbReference>
<evidence type="ECO:0000313" key="3">
    <source>
        <dbReference type="EMBL" id="KZS45058.1"/>
    </source>
</evidence>
<reference evidence="3" key="1">
    <citation type="journal article" date="2016" name="Genome Announc.">
        <title>Draft genomes of two strains of Paenibacillus glucanolyticus with capability to degrade lignocellulose.</title>
        <authorList>
            <person name="Mathews S.L."/>
            <person name="Pawlak J."/>
            <person name="Grunden A.M."/>
        </authorList>
    </citation>
    <scope>NUCLEOTIDE SEQUENCE [LARGE SCALE GENOMIC DNA]</scope>
    <source>
        <strain evidence="3">SLM1</strain>
    </source>
</reference>
<feature type="transmembrane region" description="Helical" evidence="2">
    <location>
        <begin position="457"/>
        <end position="476"/>
    </location>
</feature>